<comment type="caution">
    <text evidence="1">The sequence shown here is derived from an EMBL/GenBank/DDBJ whole genome shotgun (WGS) entry which is preliminary data.</text>
</comment>
<accession>A0A2T4MY75</accession>
<dbReference type="AlphaFoldDB" id="A0A2T4MY75"/>
<evidence type="ECO:0000313" key="2">
    <source>
        <dbReference type="Proteomes" id="UP000241986"/>
    </source>
</evidence>
<reference evidence="1 2" key="1">
    <citation type="submission" date="2018-03" db="EMBL/GenBank/DDBJ databases">
        <title>Aeromonas veronii whole genome sequencing and analysis.</title>
        <authorList>
            <person name="Xie H."/>
            <person name="Liu T."/>
            <person name="Wang K."/>
        </authorList>
    </citation>
    <scope>NUCLEOTIDE SEQUENCE [LARGE SCALE GENOMIC DNA]</scope>
    <source>
        <strain evidence="1 2">XH.VA.1</strain>
    </source>
</reference>
<evidence type="ECO:0000313" key="1">
    <source>
        <dbReference type="EMBL" id="PTH79528.1"/>
    </source>
</evidence>
<protein>
    <submittedName>
        <fullName evidence="1">Uncharacterized protein</fullName>
    </submittedName>
</protein>
<gene>
    <name evidence="1" type="ORF">DAA48_19695</name>
</gene>
<name>A0A2T4MY75_AERVE</name>
<dbReference type="RefSeq" id="WP_107684377.1">
    <property type="nucleotide sequence ID" value="NZ_AP027933.1"/>
</dbReference>
<dbReference type="EMBL" id="PZKL01000041">
    <property type="protein sequence ID" value="PTH79528.1"/>
    <property type="molecule type" value="Genomic_DNA"/>
</dbReference>
<sequence>MIYFAWAPDGHTETLYGPPNPRTGKRSHAGVLSAFTSRKARTAFMEQSRGLAMAVTRPFARQMRAGLDERAFNELVAVLSGGEE</sequence>
<dbReference type="Proteomes" id="UP000241986">
    <property type="component" value="Unassembled WGS sequence"/>
</dbReference>
<organism evidence="1 2">
    <name type="scientific">Aeromonas veronii</name>
    <dbReference type="NCBI Taxonomy" id="654"/>
    <lineage>
        <taxon>Bacteria</taxon>
        <taxon>Pseudomonadati</taxon>
        <taxon>Pseudomonadota</taxon>
        <taxon>Gammaproteobacteria</taxon>
        <taxon>Aeromonadales</taxon>
        <taxon>Aeromonadaceae</taxon>
        <taxon>Aeromonas</taxon>
    </lineage>
</organism>
<proteinExistence type="predicted"/>